<organism evidence="2 3">
    <name type="scientific">Phytophthora fragariae</name>
    <dbReference type="NCBI Taxonomy" id="53985"/>
    <lineage>
        <taxon>Eukaryota</taxon>
        <taxon>Sar</taxon>
        <taxon>Stramenopiles</taxon>
        <taxon>Oomycota</taxon>
        <taxon>Peronosporomycetes</taxon>
        <taxon>Peronosporales</taxon>
        <taxon>Peronosporaceae</taxon>
        <taxon>Phytophthora</taxon>
    </lineage>
</organism>
<evidence type="ECO:0000313" key="3">
    <source>
        <dbReference type="Proteomes" id="UP000486351"/>
    </source>
</evidence>
<dbReference type="Proteomes" id="UP000486351">
    <property type="component" value="Unassembled WGS sequence"/>
</dbReference>
<dbReference type="AlphaFoldDB" id="A0A6G0RK80"/>
<feature type="region of interest" description="Disordered" evidence="1">
    <location>
        <begin position="82"/>
        <end position="116"/>
    </location>
</feature>
<protein>
    <submittedName>
        <fullName evidence="2">Uncharacterized protein</fullName>
    </submittedName>
</protein>
<comment type="caution">
    <text evidence="2">The sequence shown here is derived from an EMBL/GenBank/DDBJ whole genome shotgun (WGS) entry which is preliminary data.</text>
</comment>
<gene>
    <name evidence="2" type="ORF">PF008_g13814</name>
</gene>
<reference evidence="2 3" key="1">
    <citation type="submission" date="2018-09" db="EMBL/GenBank/DDBJ databases">
        <title>Genomic investigation of the strawberry pathogen Phytophthora fragariae indicates pathogenicity is determined by transcriptional variation in three key races.</title>
        <authorList>
            <person name="Adams T.M."/>
            <person name="Armitage A.D."/>
            <person name="Sobczyk M.K."/>
            <person name="Bates H.J."/>
            <person name="Dunwell J.M."/>
            <person name="Nellist C.F."/>
            <person name="Harrison R.J."/>
        </authorList>
    </citation>
    <scope>NUCLEOTIDE SEQUENCE [LARGE SCALE GENOMIC DNA]</scope>
    <source>
        <strain evidence="2 3">NOV-77</strain>
    </source>
</reference>
<proteinExistence type="predicted"/>
<feature type="compositionally biased region" description="Basic residues" evidence="1">
    <location>
        <begin position="106"/>
        <end position="116"/>
    </location>
</feature>
<name>A0A6G0RK80_9STRA</name>
<accession>A0A6G0RK80</accession>
<evidence type="ECO:0000313" key="2">
    <source>
        <dbReference type="EMBL" id="KAE9334729.1"/>
    </source>
</evidence>
<evidence type="ECO:0000256" key="1">
    <source>
        <dbReference type="SAM" id="MobiDB-lite"/>
    </source>
</evidence>
<sequence length="116" mass="12955">MIKASTWECYEQGIIPTQNTQHSEGGTPGSLTLQANQVNLPLAVKSRRRKVCGYVRRRSKNSTGVSEPEANGEPVIRRFAAQALKPAPSSELQKKKQPGCQVLSRVKSRRRKELRI</sequence>
<dbReference type="EMBL" id="QXFY01000833">
    <property type="protein sequence ID" value="KAE9334729.1"/>
    <property type="molecule type" value="Genomic_DNA"/>
</dbReference>